<feature type="coiled-coil region" evidence="1">
    <location>
        <begin position="852"/>
        <end position="918"/>
    </location>
</feature>
<dbReference type="InterPro" id="IPR000938">
    <property type="entry name" value="CAP-Gly_domain"/>
</dbReference>
<feature type="compositionally biased region" description="Low complexity" evidence="2">
    <location>
        <begin position="609"/>
        <end position="622"/>
    </location>
</feature>
<feature type="compositionally biased region" description="Polar residues" evidence="2">
    <location>
        <begin position="307"/>
        <end position="320"/>
    </location>
</feature>
<feature type="region of interest" description="Disordered" evidence="2">
    <location>
        <begin position="386"/>
        <end position="533"/>
    </location>
</feature>
<dbReference type="PANTHER" id="PTHR23159:SF31">
    <property type="entry name" value="CENTROSOME-ASSOCIATED PROTEIN CEP250 ISOFORM X1"/>
    <property type="match status" value="1"/>
</dbReference>
<feature type="compositionally biased region" description="Basic and acidic residues" evidence="2">
    <location>
        <begin position="1124"/>
        <end position="1143"/>
    </location>
</feature>
<feature type="compositionally biased region" description="Polar residues" evidence="2">
    <location>
        <begin position="1152"/>
        <end position="1174"/>
    </location>
</feature>
<feature type="region of interest" description="Disordered" evidence="2">
    <location>
        <begin position="1"/>
        <end position="45"/>
    </location>
</feature>
<evidence type="ECO:0000259" key="3">
    <source>
        <dbReference type="PROSITE" id="PS50245"/>
    </source>
</evidence>
<feature type="compositionally biased region" description="Basic and acidic residues" evidence="2">
    <location>
        <begin position="1104"/>
        <end position="1115"/>
    </location>
</feature>
<feature type="compositionally biased region" description="Low complexity" evidence="2">
    <location>
        <begin position="395"/>
        <end position="482"/>
    </location>
</feature>
<dbReference type="InterPro" id="IPR036859">
    <property type="entry name" value="CAP-Gly_dom_sf"/>
</dbReference>
<feature type="domain" description="CAP-Gly" evidence="3">
    <location>
        <begin position="94"/>
        <end position="140"/>
    </location>
</feature>
<comment type="caution">
    <text evidence="4">The sequence shown here is derived from an EMBL/GenBank/DDBJ whole genome shotgun (WGS) entry which is preliminary data.</text>
</comment>
<feature type="region of interest" description="Disordered" evidence="2">
    <location>
        <begin position="589"/>
        <end position="631"/>
    </location>
</feature>
<evidence type="ECO:0000256" key="2">
    <source>
        <dbReference type="SAM" id="MobiDB-lite"/>
    </source>
</evidence>
<reference evidence="4" key="1">
    <citation type="submission" date="2022-08" db="EMBL/GenBank/DDBJ databases">
        <authorList>
            <consortium name="DOE Joint Genome Institute"/>
            <person name="Min B."/>
            <person name="Riley R."/>
            <person name="Sierra-Patev S."/>
            <person name="Naranjo-Ortiz M."/>
            <person name="Looney B."/>
            <person name="Konkel Z."/>
            <person name="Slot J.C."/>
            <person name="Sakamoto Y."/>
            <person name="Steenwyk J.L."/>
            <person name="Rokas A."/>
            <person name="Carro J."/>
            <person name="Camarero S."/>
            <person name="Ferreira P."/>
            <person name="Molpeceres G."/>
            <person name="Ruiz-Duenas F.J."/>
            <person name="Serrano A."/>
            <person name="Henrissat B."/>
            <person name="Drula E."/>
            <person name="Hughes K.W."/>
            <person name="Mata J.L."/>
            <person name="Ishikawa N.K."/>
            <person name="Vargas-Isla R."/>
            <person name="Ushijima S."/>
            <person name="Smith C.A."/>
            <person name="Ahrendt S."/>
            <person name="Andreopoulos W."/>
            <person name="He G."/>
            <person name="Labutti K."/>
            <person name="Lipzen A."/>
            <person name="Ng V."/>
            <person name="Sandor L."/>
            <person name="Barry K."/>
            <person name="Martinez A.T."/>
            <person name="Xiao Y."/>
            <person name="Gibbons J.G."/>
            <person name="Terashima K."/>
            <person name="Hibbett D.S."/>
            <person name="Grigoriev I.V."/>
        </authorList>
    </citation>
    <scope>NUCLEOTIDE SEQUENCE</scope>
    <source>
        <strain evidence="4">TFB10827</strain>
    </source>
</reference>
<accession>A0ABQ8QC55</accession>
<feature type="region of interest" description="Disordered" evidence="2">
    <location>
        <begin position="1042"/>
        <end position="1086"/>
    </location>
</feature>
<feature type="region of interest" description="Disordered" evidence="2">
    <location>
        <begin position="781"/>
        <end position="811"/>
    </location>
</feature>
<dbReference type="PANTHER" id="PTHR23159">
    <property type="entry name" value="CENTROSOMAL PROTEIN 2"/>
    <property type="match status" value="1"/>
</dbReference>
<feature type="compositionally biased region" description="Low complexity" evidence="2">
    <location>
        <begin position="277"/>
        <end position="301"/>
    </location>
</feature>
<dbReference type="EMBL" id="MU790627">
    <property type="protein sequence ID" value="KAJ3996083.1"/>
    <property type="molecule type" value="Genomic_DNA"/>
</dbReference>
<evidence type="ECO:0000313" key="4">
    <source>
        <dbReference type="EMBL" id="KAJ3996083.1"/>
    </source>
</evidence>
<feature type="compositionally biased region" description="Low complexity" evidence="2">
    <location>
        <begin position="195"/>
        <end position="218"/>
    </location>
</feature>
<feature type="compositionally biased region" description="Basic and acidic residues" evidence="2">
    <location>
        <begin position="1289"/>
        <end position="1302"/>
    </location>
</feature>
<keyword evidence="1" id="KW-0175">Coiled coil</keyword>
<protein>
    <recommendedName>
        <fullName evidence="3">CAP-Gly domain-containing protein</fullName>
    </recommendedName>
</protein>
<gene>
    <name evidence="4" type="ORF">F5050DRAFT_1712387</name>
</gene>
<feature type="region of interest" description="Disordered" evidence="2">
    <location>
        <begin position="1273"/>
        <end position="1302"/>
    </location>
</feature>
<feature type="region of interest" description="Disordered" evidence="2">
    <location>
        <begin position="149"/>
        <end position="238"/>
    </location>
</feature>
<dbReference type="Pfam" id="PF01302">
    <property type="entry name" value="CAP_GLY"/>
    <property type="match status" value="1"/>
</dbReference>
<feature type="compositionally biased region" description="Low complexity" evidence="2">
    <location>
        <begin position="162"/>
        <end position="178"/>
    </location>
</feature>
<feature type="compositionally biased region" description="Low complexity" evidence="2">
    <location>
        <begin position="1"/>
        <end position="10"/>
    </location>
</feature>
<dbReference type="Gene3D" id="2.30.30.190">
    <property type="entry name" value="CAP Gly-rich-like domain"/>
    <property type="match status" value="1"/>
</dbReference>
<keyword evidence="5" id="KW-1185">Reference proteome</keyword>
<dbReference type="Proteomes" id="UP001163828">
    <property type="component" value="Unassembled WGS sequence"/>
</dbReference>
<name>A0ABQ8QC55_9AGAR</name>
<sequence>MKSTRTPGRPSGIGGGSGLPTPRSRSSSVVNGERAKTPTFSIPAVPSMPLAAKSARPPSRTSVASSSNAVFTPTINAPVRIESLGFEGILRYLGEIPPKQGIWAGVELSAGFAGKGKNDGSTPDGKRYFESAPMCGVFVSASKLSRATAGLSRPPSVASTAGSESMSGLLSASSSRSGSGIGSGRVTPSARRGRLSLAASTSSNASTSSYSYKPASSSGRVTPSNSLSISTTSIGPETPAARAGRLRALNAGATPLVKTRSQGANVEKAVPVPAVPSIPRAPSASGSSIPSSLPSPTTSHASPRRIPSSNQTTHLSSPFNTPKARGLVHPSSGIGLGSPHGATPRARLPSAVAMPPPPSPNKDPNLKDLTDLQKTTREIQEKIRGLTGETASQLSPPNTATTNASPPSATSTSYSYSSQSISSPSRRPQSRIASTTTISSRARSRSRAGSTSVSNSMSTASAHSRPSSVASTASAMSASTRSHVPPRSSTPGFGPRSSTPGFGIGPRSSTPGFGRSLSRAGAETPSVSVDERLERMQSRIAALEYENTRLRDEAEDSTNEGGIGELRLKLKELEKDLENANVQLVAGTTAASNPSLPPPSNPDAEAAFSTTSSTIESPSRSRSPSKDPDHNLRQEINLLTLRLDDASTKALSAHARAEQLQSALDSLQSTSDAHVADIKRIDEELKQAQMALEVRETELAETKGLYATTRSDLEERTAEINTLKGSISDVEKKHTDELERNRDMWDVERKELRSQVDELRRAGQETIALYEEKLDEMRLNSKGNNLSTSVSSLSRSRSSTLADDDDLKKDDPLSASSIDHSALIEQLTYLQTKTASLTDALEDARHLHQSDLNILQAQLNQSKTQTKALKGELEERVRTAEMDVGKMEKEVEQERRRRGEIEEALRECGEALEEARREVEGFRMSLGGEDSESKDKSSKDLFQSELTASQADLARATSELKAAKSEISSHKEEIAGLKHLVKELQRLQRDSARDEEGEVSENAVLRRENEVIKEENKMLIREMEGLKEEVKVLEEGLSVLEDEEEGKAKRREAMVNGSSPDGNPVLNGVKSIGANVGSGHEVEESKKEIEALKKKLGDMEIKAARKTHDLNKEISDLEALVETKIYREDELEQEIERLNEKLRKSNAKRSGKSSSGHSTAGDVSSSSTAHVSAPTSSKHTNSSSIGSSSIKSNGFEETSSSEGGGGEEPVCEICEKPGHDIFSCDLLREDYGHRDMMSSSDSTTSHSVAGDGGGDAEGDLDIWCEECEGHGHRAEEFNAPPSPRNAELPQKESRHYEQPQRSREIGWTKAMDRLSMKTDGMALVGFAYSSEADGLEYKEKFFPLDLLILPDPARPFVARDHLYLVSEPSLSVHDHPDHYWICPVYAKKSRMVKKKPLMVFEVDGEPPAYPAAETFLPLYTQRPTENDADPSIDPSTINYHGTERIIFFEDKDIGVIMRIPTKEFTEKWNLKAECYRSAKHLQKTAKWNRIWKSQVHGWPQNLDIVD</sequence>
<evidence type="ECO:0000256" key="1">
    <source>
        <dbReference type="SAM" id="Coils"/>
    </source>
</evidence>
<evidence type="ECO:0000313" key="5">
    <source>
        <dbReference type="Proteomes" id="UP001163828"/>
    </source>
</evidence>
<organism evidence="4 5">
    <name type="scientific">Lentinula boryana</name>
    <dbReference type="NCBI Taxonomy" id="40481"/>
    <lineage>
        <taxon>Eukaryota</taxon>
        <taxon>Fungi</taxon>
        <taxon>Dikarya</taxon>
        <taxon>Basidiomycota</taxon>
        <taxon>Agaricomycotina</taxon>
        <taxon>Agaricomycetes</taxon>
        <taxon>Agaricomycetidae</taxon>
        <taxon>Agaricales</taxon>
        <taxon>Marasmiineae</taxon>
        <taxon>Omphalotaceae</taxon>
        <taxon>Lentinula</taxon>
    </lineage>
</organism>
<dbReference type="PROSITE" id="PS50245">
    <property type="entry name" value="CAP_GLY_2"/>
    <property type="match status" value="1"/>
</dbReference>
<dbReference type="Gene3D" id="1.20.5.1700">
    <property type="match status" value="1"/>
</dbReference>
<dbReference type="SMART" id="SM01052">
    <property type="entry name" value="CAP_GLY"/>
    <property type="match status" value="1"/>
</dbReference>
<proteinExistence type="predicted"/>
<feature type="compositionally biased region" description="Polar residues" evidence="2">
    <location>
        <begin position="219"/>
        <end position="235"/>
    </location>
</feature>
<feature type="compositionally biased region" description="Polar residues" evidence="2">
    <location>
        <begin position="487"/>
        <end position="500"/>
    </location>
</feature>
<feature type="region of interest" description="Disordered" evidence="2">
    <location>
        <begin position="1235"/>
        <end position="1254"/>
    </location>
</feature>
<feature type="region of interest" description="Disordered" evidence="2">
    <location>
        <begin position="275"/>
        <end position="368"/>
    </location>
</feature>
<feature type="compositionally biased region" description="Low complexity" evidence="2">
    <location>
        <begin position="786"/>
        <end position="801"/>
    </location>
</feature>
<feature type="region of interest" description="Disordered" evidence="2">
    <location>
        <begin position="923"/>
        <end position="943"/>
    </location>
</feature>
<dbReference type="SUPFAM" id="SSF74924">
    <property type="entry name" value="Cap-Gly domain"/>
    <property type="match status" value="1"/>
</dbReference>
<feature type="region of interest" description="Disordered" evidence="2">
    <location>
        <begin position="1104"/>
        <end position="1212"/>
    </location>
</feature>
<feature type="coiled-coil region" evidence="1">
    <location>
        <begin position="735"/>
        <end position="762"/>
    </location>
</feature>
<feature type="compositionally biased region" description="Low complexity" evidence="2">
    <location>
        <begin position="1175"/>
        <end position="1201"/>
    </location>
</feature>